<feature type="domain" description="ABC3 transporter permease C-terminal" evidence="7">
    <location>
        <begin position="85"/>
        <end position="182"/>
    </location>
</feature>
<dbReference type="Proteomes" id="UP000576969">
    <property type="component" value="Unassembled WGS sequence"/>
</dbReference>
<keyword evidence="5 6" id="KW-0472">Membrane</keyword>
<evidence type="ECO:0000256" key="5">
    <source>
        <dbReference type="ARBA" id="ARBA00023136"/>
    </source>
</evidence>
<proteinExistence type="predicted"/>
<feature type="transmembrane region" description="Helical" evidence="6">
    <location>
        <begin position="230"/>
        <end position="259"/>
    </location>
</feature>
<feature type="transmembrane region" description="Helical" evidence="6">
    <location>
        <begin position="772"/>
        <end position="797"/>
    </location>
</feature>
<dbReference type="EMBL" id="JACCBV010000001">
    <property type="protein sequence ID" value="NYE18192.1"/>
    <property type="molecule type" value="Genomic_DNA"/>
</dbReference>
<dbReference type="AlphaFoldDB" id="A0A7Y9GKM0"/>
<feature type="transmembrane region" description="Helical" evidence="6">
    <location>
        <begin position="678"/>
        <end position="703"/>
    </location>
</feature>
<dbReference type="PROSITE" id="PS51318">
    <property type="entry name" value="TAT"/>
    <property type="match status" value="1"/>
</dbReference>
<organism evidence="8 9">
    <name type="scientific">Microbacterium immunditiarum</name>
    <dbReference type="NCBI Taxonomy" id="337480"/>
    <lineage>
        <taxon>Bacteria</taxon>
        <taxon>Bacillati</taxon>
        <taxon>Actinomycetota</taxon>
        <taxon>Actinomycetes</taxon>
        <taxon>Micrococcales</taxon>
        <taxon>Microbacteriaceae</taxon>
        <taxon>Microbacterium</taxon>
    </lineage>
</organism>
<dbReference type="InterPro" id="IPR003838">
    <property type="entry name" value="ABC3_permease_C"/>
</dbReference>
<comment type="caution">
    <text evidence="8">The sequence shown here is derived from an EMBL/GenBank/DDBJ whole genome shotgun (WGS) entry which is preliminary data.</text>
</comment>
<feature type="transmembrane region" description="Helical" evidence="6">
    <location>
        <begin position="166"/>
        <end position="184"/>
    </location>
</feature>
<feature type="domain" description="ABC3 transporter permease C-terminal" evidence="7">
    <location>
        <begin position="680"/>
        <end position="792"/>
    </location>
</feature>
<keyword evidence="9" id="KW-1185">Reference proteome</keyword>
<accession>A0A7Y9GKM0</accession>
<evidence type="ECO:0000256" key="2">
    <source>
        <dbReference type="ARBA" id="ARBA00022475"/>
    </source>
</evidence>
<gene>
    <name evidence="8" type="ORF">BJ991_000220</name>
</gene>
<protein>
    <recommendedName>
        <fullName evidence="7">ABC3 transporter permease C-terminal domain-containing protein</fullName>
    </recommendedName>
</protein>
<evidence type="ECO:0000313" key="9">
    <source>
        <dbReference type="Proteomes" id="UP000576969"/>
    </source>
</evidence>
<feature type="transmembrane region" description="Helical" evidence="6">
    <location>
        <begin position="280"/>
        <end position="304"/>
    </location>
</feature>
<dbReference type="InterPro" id="IPR006311">
    <property type="entry name" value="TAT_signal"/>
</dbReference>
<evidence type="ECO:0000256" key="1">
    <source>
        <dbReference type="ARBA" id="ARBA00004651"/>
    </source>
</evidence>
<reference evidence="8 9" key="1">
    <citation type="submission" date="2020-07" db="EMBL/GenBank/DDBJ databases">
        <title>Sequencing the genomes of 1000 actinobacteria strains.</title>
        <authorList>
            <person name="Klenk H.-P."/>
        </authorList>
    </citation>
    <scope>NUCLEOTIDE SEQUENCE [LARGE SCALE GENOMIC DNA]</scope>
    <source>
        <strain evidence="8 9">DSM 24662</strain>
    </source>
</reference>
<sequence>MPIPRSSPLTTGRLWRARALARAGLLASAAATVAVAVATVCLVPAALARAAGEAGHPPPPGLSAEDVADQIELGSTALATAAPALVLLVSILAGTAIAQLARLIAAARDDETATIRARGLSSGQARLLDAGEALVVVVVGGIVGVGLASVISAVAGGSALEALAQWPWALAAVVVLGIVFTIALRRGERRAGSSRTTRATTAALVVVVLLAAALVVWQLPAARAGGFDPIVAIAPAVVLMAGTLVALALFGVGSAAVARPSAAIPSLAPAYPTRQVSRRVPIYAVAVLLVGLTVAETVFASAYAATWSAMTTDSAAVRAGADLRVDTKPQSVNPAQVLEAASIDGVEAASAALVEGVEIGQTDAQLVGVPSAMIDEVVATAGGIVDRDALAATAEVADDDFLVKPEPVPLGDTATGLRVRLDIHVVDGFPQGFTVIALLLDSTGAPFALPLDGGLFFDADDLPQFTGDLDFEGYFEGEAELPEGQGPWQLMAVATGLGPVAGGQITVEVAAAEAIGAGPLDISGTGIMTGQNPDAIAWLGDGGVLAEAPPVQGDGVDSKRPPVQVAATKALASRLGVGPGDLVELRYAGTGRRVDVVISSLVDAVPGASGSLALFAPLEHLLTSQLQRGTSIVPPNSLWAAGDTGADAALSAAMNDRPVATAAPSLAASVVGALVPGWWIATAGSAVLSLVAAFAIVQTLAIARRRELGVLRAVGITARRQARMRAAELGGVFGAALVLGAGAGVLVSWLVVPDLVRAVTPGILALAGGIDVAWAPLALAVAALAVGLAAIVAYAAFGVSRAARTATVGEESR</sequence>
<evidence type="ECO:0000259" key="7">
    <source>
        <dbReference type="Pfam" id="PF02687"/>
    </source>
</evidence>
<keyword evidence="3 6" id="KW-0812">Transmembrane</keyword>
<keyword evidence="2" id="KW-1003">Cell membrane</keyword>
<name>A0A7Y9GKM0_9MICO</name>
<comment type="subcellular location">
    <subcellularLocation>
        <location evidence="1">Cell membrane</location>
        <topology evidence="1">Multi-pass membrane protein</topology>
    </subcellularLocation>
</comment>
<dbReference type="Pfam" id="PF02687">
    <property type="entry name" value="FtsX"/>
    <property type="match status" value="2"/>
</dbReference>
<dbReference type="GO" id="GO:0005886">
    <property type="term" value="C:plasma membrane"/>
    <property type="evidence" value="ECO:0007669"/>
    <property type="project" value="UniProtKB-SubCell"/>
</dbReference>
<feature type="transmembrane region" description="Helical" evidence="6">
    <location>
        <begin position="74"/>
        <end position="98"/>
    </location>
</feature>
<evidence type="ECO:0000256" key="4">
    <source>
        <dbReference type="ARBA" id="ARBA00022989"/>
    </source>
</evidence>
<evidence type="ECO:0000313" key="8">
    <source>
        <dbReference type="EMBL" id="NYE18192.1"/>
    </source>
</evidence>
<evidence type="ECO:0000256" key="6">
    <source>
        <dbReference type="SAM" id="Phobius"/>
    </source>
</evidence>
<evidence type="ECO:0000256" key="3">
    <source>
        <dbReference type="ARBA" id="ARBA00022692"/>
    </source>
</evidence>
<feature type="transmembrane region" description="Helical" evidence="6">
    <location>
        <begin position="729"/>
        <end position="752"/>
    </location>
</feature>
<feature type="transmembrane region" description="Helical" evidence="6">
    <location>
        <begin position="133"/>
        <end position="154"/>
    </location>
</feature>
<dbReference type="RefSeq" id="WP_179486697.1">
    <property type="nucleotide sequence ID" value="NZ_JACCBV010000001.1"/>
</dbReference>
<feature type="transmembrane region" description="Helical" evidence="6">
    <location>
        <begin position="196"/>
        <end position="218"/>
    </location>
</feature>
<keyword evidence="4 6" id="KW-1133">Transmembrane helix</keyword>